<sequence length="121" mass="12829">MNRNIASILVVTAAAFAGQAFAETPTIDTTNFVPVQSRAQVQADLAAYKQAGVNPWSTQYNPVKTFRSTQTRAQVTAQYMADRDEVAATTGEDSGSAYLAQGTTNHLPASATLAGDFVKVN</sequence>
<reference evidence="2 3" key="1">
    <citation type="submission" date="2019-11" db="EMBL/GenBank/DDBJ databases">
        <title>Caenimonas koreensis gen. nov., sp. nov., isolated from activated sludge.</title>
        <authorList>
            <person name="Seung H.R."/>
        </authorList>
    </citation>
    <scope>NUCLEOTIDE SEQUENCE [LARGE SCALE GENOMIC DNA]</scope>
    <source>
        <strain evidence="2 3">EMB320</strain>
    </source>
</reference>
<gene>
    <name evidence="2" type="ORF">GHT07_15905</name>
</gene>
<dbReference type="OrthoDB" id="8911088at2"/>
<evidence type="ECO:0000313" key="3">
    <source>
        <dbReference type="Proteomes" id="UP000487350"/>
    </source>
</evidence>
<proteinExistence type="predicted"/>
<evidence type="ECO:0000256" key="1">
    <source>
        <dbReference type="SAM" id="SignalP"/>
    </source>
</evidence>
<accession>A0A844B6F3</accession>
<dbReference type="AlphaFoldDB" id="A0A844B6F3"/>
<comment type="caution">
    <text evidence="2">The sequence shown here is derived from an EMBL/GenBank/DDBJ whole genome shotgun (WGS) entry which is preliminary data.</text>
</comment>
<evidence type="ECO:0000313" key="2">
    <source>
        <dbReference type="EMBL" id="MRD48773.1"/>
    </source>
</evidence>
<name>A0A844B6F3_9BURK</name>
<dbReference type="Proteomes" id="UP000487350">
    <property type="component" value="Unassembled WGS sequence"/>
</dbReference>
<dbReference type="RefSeq" id="WP_153586086.1">
    <property type="nucleotide sequence ID" value="NZ_WJBU01000015.1"/>
</dbReference>
<organism evidence="2 3">
    <name type="scientific">Caenimonas koreensis DSM 17982</name>
    <dbReference type="NCBI Taxonomy" id="1121255"/>
    <lineage>
        <taxon>Bacteria</taxon>
        <taxon>Pseudomonadati</taxon>
        <taxon>Pseudomonadota</taxon>
        <taxon>Betaproteobacteria</taxon>
        <taxon>Burkholderiales</taxon>
        <taxon>Comamonadaceae</taxon>
        <taxon>Caenimonas</taxon>
    </lineage>
</organism>
<feature type="signal peptide" evidence="1">
    <location>
        <begin position="1"/>
        <end position="22"/>
    </location>
</feature>
<keyword evidence="3" id="KW-1185">Reference proteome</keyword>
<protein>
    <submittedName>
        <fullName evidence="2">DUF4148 domain-containing protein</fullName>
    </submittedName>
</protein>
<dbReference type="InterPro" id="IPR025421">
    <property type="entry name" value="DUF4148"/>
</dbReference>
<feature type="chain" id="PRO_5032348987" evidence="1">
    <location>
        <begin position="23"/>
        <end position="121"/>
    </location>
</feature>
<dbReference type="EMBL" id="WJBU01000015">
    <property type="protein sequence ID" value="MRD48773.1"/>
    <property type="molecule type" value="Genomic_DNA"/>
</dbReference>
<keyword evidence="1" id="KW-0732">Signal</keyword>
<dbReference type="Pfam" id="PF13663">
    <property type="entry name" value="DUF4148"/>
    <property type="match status" value="1"/>
</dbReference>